<dbReference type="NCBIfam" id="NF004440">
    <property type="entry name" value="PRK05777.1-3"/>
    <property type="match status" value="1"/>
</dbReference>
<keyword evidence="5" id="KW-0520">NAD</keyword>
<feature type="transmembrane region" description="Helical" evidence="5">
    <location>
        <begin position="35"/>
        <end position="55"/>
    </location>
</feature>
<protein>
    <recommendedName>
        <fullName evidence="5">NADH-quinone oxidoreductase subunit N</fullName>
        <ecNumber evidence="5">7.1.1.-</ecNumber>
    </recommendedName>
    <alternativeName>
        <fullName evidence="5">NADH dehydrogenase I subunit N</fullName>
    </alternativeName>
    <alternativeName>
        <fullName evidence="5">NDH-1 subunit N</fullName>
    </alternativeName>
</protein>
<dbReference type="NCBIfam" id="TIGR01770">
    <property type="entry name" value="NDH_I_N"/>
    <property type="match status" value="1"/>
</dbReference>
<feature type="transmembrane region" description="Helical" evidence="5">
    <location>
        <begin position="322"/>
        <end position="346"/>
    </location>
</feature>
<proteinExistence type="inferred from homology"/>
<evidence type="ECO:0000256" key="1">
    <source>
        <dbReference type="ARBA" id="ARBA00004127"/>
    </source>
</evidence>
<accession>A0A545TPG5</accession>
<keyword evidence="5" id="KW-1278">Translocase</keyword>
<keyword evidence="5" id="KW-0874">Quinone</keyword>
<feature type="transmembrane region" description="Helical" evidence="5">
    <location>
        <begin position="367"/>
        <end position="390"/>
    </location>
</feature>
<keyword evidence="9" id="KW-1185">Reference proteome</keyword>
<dbReference type="AlphaFoldDB" id="A0A545TPG5"/>
<evidence type="ECO:0000256" key="5">
    <source>
        <dbReference type="HAMAP-Rule" id="MF_00445"/>
    </source>
</evidence>
<dbReference type="InterPro" id="IPR001750">
    <property type="entry name" value="ND/Mrp_TM"/>
</dbReference>
<dbReference type="GO" id="GO:0050136">
    <property type="term" value="F:NADH dehydrogenase (quinone) (non-electrogenic) activity"/>
    <property type="evidence" value="ECO:0007669"/>
    <property type="project" value="UniProtKB-UniRule"/>
</dbReference>
<comment type="similarity">
    <text evidence="5">Belongs to the complex I subunit 2 family.</text>
</comment>
<dbReference type="GO" id="GO:0012505">
    <property type="term" value="C:endomembrane system"/>
    <property type="evidence" value="ECO:0007669"/>
    <property type="project" value="UniProtKB-SubCell"/>
</dbReference>
<dbReference type="PRINTS" id="PR01434">
    <property type="entry name" value="NADHDHGNASE5"/>
</dbReference>
<name>A0A545TPG5_9PROT</name>
<feature type="transmembrane region" description="Helical" evidence="5">
    <location>
        <begin position="103"/>
        <end position="120"/>
    </location>
</feature>
<feature type="transmembrane region" description="Helical" evidence="5">
    <location>
        <begin position="193"/>
        <end position="217"/>
    </location>
</feature>
<dbReference type="GO" id="GO:0008137">
    <property type="term" value="F:NADH dehydrogenase (ubiquinone) activity"/>
    <property type="evidence" value="ECO:0007669"/>
    <property type="project" value="InterPro"/>
</dbReference>
<evidence type="ECO:0000256" key="2">
    <source>
        <dbReference type="ARBA" id="ARBA00022692"/>
    </source>
</evidence>
<dbReference type="EC" id="7.1.1.-" evidence="5"/>
<feature type="transmembrane region" description="Helical" evidence="5">
    <location>
        <begin position="238"/>
        <end position="260"/>
    </location>
</feature>
<evidence type="ECO:0000259" key="7">
    <source>
        <dbReference type="Pfam" id="PF00361"/>
    </source>
</evidence>
<feature type="transmembrane region" description="Helical" evidence="5">
    <location>
        <begin position="126"/>
        <end position="145"/>
    </location>
</feature>
<feature type="transmembrane region" description="Helical" evidence="5">
    <location>
        <begin position="6"/>
        <end position="28"/>
    </location>
</feature>
<keyword evidence="3 5" id="KW-1133">Transmembrane helix</keyword>
<feature type="transmembrane region" description="Helical" evidence="5">
    <location>
        <begin position="75"/>
        <end position="91"/>
    </location>
</feature>
<feature type="transmembrane region" description="Helical" evidence="5">
    <location>
        <begin position="446"/>
        <end position="463"/>
    </location>
</feature>
<feature type="transmembrane region" description="Helical" evidence="5">
    <location>
        <begin position="298"/>
        <end position="316"/>
    </location>
</feature>
<sequence>MITADLMAILPELFLVCSAIALLMLGVFRGNDSTQLVSSLSVLALVVTFALILLPARPEGVAFGGLLTIDGFGDFMKLLVLIGTGVSIIISQRFIQREDMARFEFPVLMLFATVGMMAMISANDLIALYMGLELQSLSLYVVAAFRRDNLRSSEAGLKYFVLGALSSGMLLYGSSMIYGFAGTTNFDGIARVFEIGGAGVSIGLIVGLVFLCAGLAFKVSAVPFHMWTPDVYEGAPTPVTAFFATAPKIAAMALFIRVLIEPFGGLFDQWQQIVIAVSIGSMVLGAFAAINQKNIKRLMAYSSIGHIGYALIGLASGTEAGISGIAIYLTIYIFMNLGTFACILCMRQKDRMVEGIDDLKGLSKTNPMMALALAIFMFSMAGIPPLAGFFGKLYIFLAAIDAQLYTLAVIGVLTSVVGAFYYLRIIKLMYFDEPSESFDTPIGREMTAVLVITGVFTLLFFVIPGPVVESAGAAAATLFPG</sequence>
<dbReference type="PANTHER" id="PTHR22773">
    <property type="entry name" value="NADH DEHYDROGENASE"/>
    <property type="match status" value="1"/>
</dbReference>
<evidence type="ECO:0000256" key="4">
    <source>
        <dbReference type="ARBA" id="ARBA00023136"/>
    </source>
</evidence>
<keyword evidence="5" id="KW-0813">Transport</keyword>
<dbReference type="GO" id="GO:0005886">
    <property type="term" value="C:plasma membrane"/>
    <property type="evidence" value="ECO:0007669"/>
    <property type="project" value="UniProtKB-SubCell"/>
</dbReference>
<comment type="subunit">
    <text evidence="5">NDH-1 is composed of 14 different subunits. Subunits NuoA, H, J, K, L, M, N constitute the membrane sector of the complex.</text>
</comment>
<evidence type="ECO:0000313" key="8">
    <source>
        <dbReference type="EMBL" id="TQV79109.1"/>
    </source>
</evidence>
<dbReference type="OrthoDB" id="9811718at2"/>
<keyword evidence="5" id="KW-1003">Cell membrane</keyword>
<evidence type="ECO:0000313" key="9">
    <source>
        <dbReference type="Proteomes" id="UP000315252"/>
    </source>
</evidence>
<comment type="caution">
    <text evidence="8">The sequence shown here is derived from an EMBL/GenBank/DDBJ whole genome shotgun (WGS) entry which is preliminary data.</text>
</comment>
<dbReference type="Proteomes" id="UP000315252">
    <property type="component" value="Unassembled WGS sequence"/>
</dbReference>
<keyword evidence="8" id="KW-0560">Oxidoreductase</keyword>
<evidence type="ECO:0000256" key="3">
    <source>
        <dbReference type="ARBA" id="ARBA00022989"/>
    </source>
</evidence>
<gene>
    <name evidence="5 8" type="primary">nuoN</name>
    <name evidence="8" type="ORF">FKG95_15685</name>
</gene>
<keyword evidence="5" id="KW-0830">Ubiquinone</keyword>
<dbReference type="Pfam" id="PF00361">
    <property type="entry name" value="Proton_antipo_M"/>
    <property type="match status" value="1"/>
</dbReference>
<reference evidence="8 9" key="1">
    <citation type="submission" date="2019-06" db="EMBL/GenBank/DDBJ databases">
        <title>Whole genome sequence for Rhodospirillaceae sp. R148.</title>
        <authorList>
            <person name="Wang G."/>
        </authorList>
    </citation>
    <scope>NUCLEOTIDE SEQUENCE [LARGE SCALE GENOMIC DNA]</scope>
    <source>
        <strain evidence="8 9">R148</strain>
    </source>
</reference>
<dbReference type="InterPro" id="IPR010096">
    <property type="entry name" value="NADH-Q_OxRdtase_suN/2"/>
</dbReference>
<feature type="transmembrane region" description="Helical" evidence="5">
    <location>
        <begin position="272"/>
        <end position="291"/>
    </location>
</feature>
<dbReference type="GO" id="GO:0048038">
    <property type="term" value="F:quinone binding"/>
    <property type="evidence" value="ECO:0007669"/>
    <property type="project" value="UniProtKB-KW"/>
</dbReference>
<feature type="domain" description="NADH:quinone oxidoreductase/Mrp antiporter transmembrane" evidence="7">
    <location>
        <begin position="122"/>
        <end position="417"/>
    </location>
</feature>
<comment type="subcellular location">
    <subcellularLocation>
        <location evidence="5">Cell membrane</location>
        <topology evidence="5">Multi-pass membrane protein</topology>
    </subcellularLocation>
    <subcellularLocation>
        <location evidence="1">Endomembrane system</location>
        <topology evidence="1">Multi-pass membrane protein</topology>
    </subcellularLocation>
    <subcellularLocation>
        <location evidence="6">Membrane</location>
        <topology evidence="6">Multi-pass membrane protein</topology>
    </subcellularLocation>
</comment>
<organism evidence="8 9">
    <name type="scientific">Denitrobaculum tricleocarpae</name>
    <dbReference type="NCBI Taxonomy" id="2591009"/>
    <lineage>
        <taxon>Bacteria</taxon>
        <taxon>Pseudomonadati</taxon>
        <taxon>Pseudomonadota</taxon>
        <taxon>Alphaproteobacteria</taxon>
        <taxon>Rhodospirillales</taxon>
        <taxon>Rhodospirillaceae</taxon>
        <taxon>Denitrobaculum</taxon>
    </lineage>
</organism>
<comment type="catalytic activity">
    <reaction evidence="5">
        <text>a quinone + NADH + 5 H(+)(in) = a quinol + NAD(+) + 4 H(+)(out)</text>
        <dbReference type="Rhea" id="RHEA:57888"/>
        <dbReference type="ChEBI" id="CHEBI:15378"/>
        <dbReference type="ChEBI" id="CHEBI:24646"/>
        <dbReference type="ChEBI" id="CHEBI:57540"/>
        <dbReference type="ChEBI" id="CHEBI:57945"/>
        <dbReference type="ChEBI" id="CHEBI:132124"/>
    </reaction>
</comment>
<keyword evidence="2 5" id="KW-0812">Transmembrane</keyword>
<dbReference type="GO" id="GO:0042773">
    <property type="term" value="P:ATP synthesis coupled electron transport"/>
    <property type="evidence" value="ECO:0007669"/>
    <property type="project" value="InterPro"/>
</dbReference>
<dbReference type="RefSeq" id="WP_142897333.1">
    <property type="nucleotide sequence ID" value="NZ_ML660056.1"/>
</dbReference>
<dbReference type="EMBL" id="VHSH01000005">
    <property type="protein sequence ID" value="TQV79109.1"/>
    <property type="molecule type" value="Genomic_DNA"/>
</dbReference>
<keyword evidence="4 5" id="KW-0472">Membrane</keyword>
<dbReference type="HAMAP" id="MF_00445">
    <property type="entry name" value="NDH1_NuoN_1"/>
    <property type="match status" value="1"/>
</dbReference>
<feature type="transmembrane region" description="Helical" evidence="5">
    <location>
        <begin position="402"/>
        <end position="425"/>
    </location>
</feature>
<evidence type="ECO:0000256" key="6">
    <source>
        <dbReference type="RuleBase" id="RU000320"/>
    </source>
</evidence>
<feature type="transmembrane region" description="Helical" evidence="5">
    <location>
        <begin position="157"/>
        <end position="181"/>
    </location>
</feature>
<comment type="function">
    <text evidence="5">NDH-1 shuttles electrons from NADH, via FMN and iron-sulfur (Fe-S) centers, to quinones in the respiratory chain. The immediate electron acceptor for the enzyme in this species is believed to be ubiquinone. Couples the redox reaction to proton translocation (for every two electrons transferred, four hydrogen ions are translocated across the cytoplasmic membrane), and thus conserves the redox energy in a proton gradient.</text>
</comment>